<dbReference type="PANTHER" id="PTHR20951">
    <property type="entry name" value="C13ORF1 PROTEIN-RELATED"/>
    <property type="match status" value="1"/>
</dbReference>
<protein>
    <recommendedName>
        <fullName evidence="2">SPRY domain-containing protein</fullName>
    </recommendedName>
</protein>
<reference evidence="1" key="1">
    <citation type="submission" date="2021-01" db="EMBL/GenBank/DDBJ databases">
        <authorList>
            <person name="Corre E."/>
            <person name="Pelletier E."/>
            <person name="Niang G."/>
            <person name="Scheremetjew M."/>
            <person name="Finn R."/>
            <person name="Kale V."/>
            <person name="Holt S."/>
            <person name="Cochrane G."/>
            <person name="Meng A."/>
            <person name="Brown T."/>
            <person name="Cohen L."/>
        </authorList>
    </citation>
    <scope>NUCLEOTIDE SEQUENCE</scope>
    <source>
        <strain evidence="1">B650</strain>
    </source>
</reference>
<dbReference type="Gene3D" id="2.60.120.920">
    <property type="match status" value="1"/>
</dbReference>
<dbReference type="AlphaFoldDB" id="A0A7S2KX06"/>
<dbReference type="InterPro" id="IPR035766">
    <property type="entry name" value="SPRYD7"/>
</dbReference>
<dbReference type="SUPFAM" id="SSF49899">
    <property type="entry name" value="Concanavalin A-like lectins/glucanases"/>
    <property type="match status" value="1"/>
</dbReference>
<proteinExistence type="predicted"/>
<evidence type="ECO:0000313" key="1">
    <source>
        <dbReference type="EMBL" id="CAD9589355.1"/>
    </source>
</evidence>
<dbReference type="InterPro" id="IPR043136">
    <property type="entry name" value="B30.2/SPRY_sf"/>
</dbReference>
<gene>
    <name evidence="1" type="ORF">LDAN0321_LOCUS12867</name>
</gene>
<dbReference type="PANTHER" id="PTHR20951:SF2">
    <property type="entry name" value="SPRY DOMAIN-CONTAINING PROTEIN 7"/>
    <property type="match status" value="1"/>
</dbReference>
<evidence type="ECO:0008006" key="2">
    <source>
        <dbReference type="Google" id="ProtNLM"/>
    </source>
</evidence>
<name>A0A7S2KX06_9STRA</name>
<accession>A0A7S2KX06</accession>
<dbReference type="InterPro" id="IPR013320">
    <property type="entry name" value="ConA-like_dom_sf"/>
</dbReference>
<sequence>MPKEAAQKWWAHHHLPVKKKTASFAVDAAHSSSTIEVTKGATGDEEECNNNNGDQIIRGKGLALSSVSIEQDSAYWEIRIGTTDGQDDEHDENAFEILKFGVAKQCSTLELNSIQDISEDDDSNRFFLRGIPNLVDGDIVGVAVQQSDLPMVQFIINGEPLHHMAINRFRGSVYPAVWLPLPDALQVEFIWDEGQWKYEPPSAKFKAIMLARSIV</sequence>
<organism evidence="1">
    <name type="scientific">Leptocylindrus danicus</name>
    <dbReference type="NCBI Taxonomy" id="163516"/>
    <lineage>
        <taxon>Eukaryota</taxon>
        <taxon>Sar</taxon>
        <taxon>Stramenopiles</taxon>
        <taxon>Ochrophyta</taxon>
        <taxon>Bacillariophyta</taxon>
        <taxon>Coscinodiscophyceae</taxon>
        <taxon>Chaetocerotophycidae</taxon>
        <taxon>Leptocylindrales</taxon>
        <taxon>Leptocylindraceae</taxon>
        <taxon>Leptocylindrus</taxon>
    </lineage>
</organism>
<dbReference type="EMBL" id="HBGY01020417">
    <property type="protein sequence ID" value="CAD9589355.1"/>
    <property type="molecule type" value="Transcribed_RNA"/>
</dbReference>